<organism evidence="3 4">
    <name type="scientific">Candidatus Nomurabacteria bacterium RIFCSPHIGHO2_01_FULL_40_12</name>
    <dbReference type="NCBI Taxonomy" id="1801737"/>
    <lineage>
        <taxon>Bacteria</taxon>
        <taxon>Candidatus Nomuraibacteriota</taxon>
    </lineage>
</organism>
<protein>
    <recommendedName>
        <fullName evidence="2">LytR/CpsA/Psr regulator C-terminal domain-containing protein</fullName>
    </recommendedName>
</protein>
<dbReference type="AlphaFoldDB" id="A0A1F6V0Z6"/>
<dbReference type="STRING" id="1801737.A2818_01625"/>
<keyword evidence="1" id="KW-0812">Transmembrane</keyword>
<feature type="transmembrane region" description="Helical" evidence="1">
    <location>
        <begin position="23"/>
        <end position="42"/>
    </location>
</feature>
<evidence type="ECO:0000313" key="4">
    <source>
        <dbReference type="Proteomes" id="UP000177602"/>
    </source>
</evidence>
<keyword evidence="1" id="KW-0472">Membrane</keyword>
<accession>A0A1F6V0Z6</accession>
<feature type="domain" description="LytR/CpsA/Psr regulator C-terminal" evidence="2">
    <location>
        <begin position="123"/>
        <end position="212"/>
    </location>
</feature>
<dbReference type="EMBL" id="MFTN01000012">
    <property type="protein sequence ID" value="OGI63094.1"/>
    <property type="molecule type" value="Genomic_DNA"/>
</dbReference>
<comment type="caution">
    <text evidence="3">The sequence shown here is derived from an EMBL/GenBank/DDBJ whole genome shotgun (WGS) entry which is preliminary data.</text>
</comment>
<sequence length="213" mass="23250">MKLKDINLTAIIQKIKSTKLSDFIYSGVIFLLVIIVIISFSYSTNFIVKNINKIFSPEDTGGAQALNMENYLLVVKKLNLPLNTQKEDTPENTNTLIVEPVIPPVEDTIIPTPAPIVELDKKSITINILNSTAKKGVASTLAKTLEDAGFSKAETGNEKKSYDLTTIIVSDAKKEYAPLVLEVVSKSYPKAVTETATATGETKFDVTIIIGKE</sequence>
<dbReference type="Gene3D" id="3.30.70.2390">
    <property type="match status" value="1"/>
</dbReference>
<keyword evidence="1" id="KW-1133">Transmembrane helix</keyword>
<gene>
    <name evidence="3" type="ORF">A2818_01625</name>
</gene>
<dbReference type="Pfam" id="PF13399">
    <property type="entry name" value="LytR_C"/>
    <property type="match status" value="1"/>
</dbReference>
<name>A0A1F6V0Z6_9BACT</name>
<evidence type="ECO:0000313" key="3">
    <source>
        <dbReference type="EMBL" id="OGI63094.1"/>
    </source>
</evidence>
<reference evidence="3 4" key="1">
    <citation type="journal article" date="2016" name="Nat. Commun.">
        <title>Thousands of microbial genomes shed light on interconnected biogeochemical processes in an aquifer system.</title>
        <authorList>
            <person name="Anantharaman K."/>
            <person name="Brown C.T."/>
            <person name="Hug L.A."/>
            <person name="Sharon I."/>
            <person name="Castelle C.J."/>
            <person name="Probst A.J."/>
            <person name="Thomas B.C."/>
            <person name="Singh A."/>
            <person name="Wilkins M.J."/>
            <person name="Karaoz U."/>
            <person name="Brodie E.L."/>
            <person name="Williams K.H."/>
            <person name="Hubbard S.S."/>
            <person name="Banfield J.F."/>
        </authorList>
    </citation>
    <scope>NUCLEOTIDE SEQUENCE [LARGE SCALE GENOMIC DNA]</scope>
</reference>
<proteinExistence type="predicted"/>
<dbReference type="InterPro" id="IPR027381">
    <property type="entry name" value="LytR/CpsA/Psr_C"/>
</dbReference>
<dbReference type="Proteomes" id="UP000177602">
    <property type="component" value="Unassembled WGS sequence"/>
</dbReference>
<evidence type="ECO:0000259" key="2">
    <source>
        <dbReference type="Pfam" id="PF13399"/>
    </source>
</evidence>
<evidence type="ECO:0000256" key="1">
    <source>
        <dbReference type="SAM" id="Phobius"/>
    </source>
</evidence>